<dbReference type="CDD" id="cd22332">
    <property type="entry name" value="HsdR_N"/>
    <property type="match status" value="1"/>
</dbReference>
<comment type="catalytic activity">
    <reaction evidence="1 10">
        <text>Endonucleolytic cleavage of DNA to give random double-stranded fragments with terminal 5'-phosphates, ATP is simultaneously hydrolyzed.</text>
        <dbReference type="EC" id="3.1.21.3"/>
    </reaction>
</comment>
<keyword evidence="8 10" id="KW-0067">ATP-binding</keyword>
<dbReference type="Pfam" id="PF22679">
    <property type="entry name" value="T1R_D3-like"/>
    <property type="match status" value="1"/>
</dbReference>
<dbReference type="GO" id="GO:0005524">
    <property type="term" value="F:ATP binding"/>
    <property type="evidence" value="ECO:0007669"/>
    <property type="project" value="UniProtKB-KW"/>
</dbReference>
<evidence type="ECO:0000256" key="1">
    <source>
        <dbReference type="ARBA" id="ARBA00000851"/>
    </source>
</evidence>
<evidence type="ECO:0000259" key="11">
    <source>
        <dbReference type="PROSITE" id="PS51192"/>
    </source>
</evidence>
<dbReference type="InterPro" id="IPR040980">
    <property type="entry name" value="SWI2_SNF2"/>
</dbReference>
<dbReference type="CDD" id="cd18800">
    <property type="entry name" value="SF2_C_EcoR124I-like"/>
    <property type="match status" value="1"/>
</dbReference>
<sequence length="1055" mass="119164">MITINENTIEQSAIATLQSLGWDYTYGKKILAGLEHEWRDGTAEVILKPLLAQAIAKFNPNLPACEVENVVAQVCRADSGDLADGNRQAYDWLRNGVKITYQLYGEQVSDVVQLIDFQRPENNDFRIVNQLDISGKKGKRIPDLIGFVNGLPLVVFELKNPLKENADIGKAFAQLQTYKDEISDLFVFNQALVISDGIVARIGSLTADFDRFTPWRVVDEKNQSKRIVFEDELTALLQGVMTPKNLLDYVQNFVVFERDGKNRLIKKIGAYHQFYGVNEAVDCTLLAATGNRKIGVFWHTQGSGKSLSMLFYAGKVLSQSSLKNPTLVLVTDRNDLDGQLYATFCGGEALLKQTPIQADGRDELRSALASRSAGGVIFTTIQKFGLMEGELAHPVLNERENIIVITDEAHRSQYGFSQKINHKGEYREGYAKHLRSALPNASFIGFTGTPIELDDKDTQEVFGKYVSIYDFEDAVEDGATVPIIYEPRQISLGESGEFSKVMEEAQQLIDDDENSYNFRLREKLHSVDSRLQKMAEDIIAHYDERTKQQDGKAMVVVMSRAICVKLYEKITALRPEWHSNDVLQGSIKIVMTSNASDPAEWQKHNQDKKTLEKRFKDPDDPLNIVIVRDMWLTGFDAPCCNTMYIDKPMSGHNLMQAIARVNRVFRNKSRENGGLIVDYVGLTDELEKAMKQYTNAGGKEKPVRDISAVLEKMVEHITVIRGQFAHRLTDKRLILPKMLQISEPPKLLNAILTSANHILALDRIQPPDNTAKDKTPRKNAFLQSVRLAEKGYALCGALKAVEPYKQELAFYDAVRATIIKNSTAPRNSSSENDRLLQLTALMNRAVQSDGVVDLFDLLKKDRPNINLLSDEFLETVKNSPTKDLWLSAMERYLASQLRDESGANLATKKAFEQKLKEAMNQYHNHNLSVLEILEELIALAKEFEARQKRGEALGLSPAEMAFYDALARNESAVREMGDEVLMKLAKDITDKLRKSVTVDWQYKDSVRAKMRTLIALLCVPINTRPIYRRKRLSLCCNKRKRSPESSLSPKRRNLY</sequence>
<dbReference type="EMBL" id="U46781">
    <property type="protein sequence ID" value="AAC44668.1"/>
    <property type="molecule type" value="Genomic_DNA"/>
</dbReference>
<dbReference type="InterPro" id="IPR007409">
    <property type="entry name" value="Restrct_endonuc_type1_HsdR_N"/>
</dbReference>
<dbReference type="InterPro" id="IPR004473">
    <property type="entry name" value="Restrct_endonuc_typeI_HsdR"/>
</dbReference>
<comment type="function">
    <text evidence="10">Subunit R is required for both nuclease and ATPase activities, but not for modification.</text>
</comment>
<accession>P95512</accession>
<feature type="domain" description="Helicase ATP-binding" evidence="11">
    <location>
        <begin position="286"/>
        <end position="468"/>
    </location>
</feature>
<evidence type="ECO:0000256" key="5">
    <source>
        <dbReference type="ARBA" id="ARBA00022747"/>
    </source>
</evidence>
<dbReference type="NCBIfam" id="TIGR00348">
    <property type="entry name" value="hsdR"/>
    <property type="match status" value="1"/>
</dbReference>
<keyword evidence="9 10" id="KW-0238">DNA-binding</keyword>
<reference evidence="12" key="1">
    <citation type="journal article" date="1996" name="Gene">
        <title>The restriction-modification system of Pasteurella haemolytica is a member of a new family of type I enzymes.</title>
        <authorList>
            <person name="Highlander S.K."/>
            <person name="Garza O."/>
        </authorList>
    </citation>
    <scope>NUCLEOTIDE SEQUENCE</scope>
    <source>
        <strain evidence="12">PHL101</strain>
    </source>
</reference>
<evidence type="ECO:0000256" key="3">
    <source>
        <dbReference type="ARBA" id="ARBA00022722"/>
    </source>
</evidence>
<dbReference type="CDD" id="cd18030">
    <property type="entry name" value="DEXHc_RE_I_HsdR"/>
    <property type="match status" value="1"/>
</dbReference>
<gene>
    <name evidence="12" type="primary">hsdR</name>
</gene>
<evidence type="ECO:0000313" key="12">
    <source>
        <dbReference type="EMBL" id="AAC44668.1"/>
    </source>
</evidence>
<dbReference type="PANTHER" id="PTHR30195:SF15">
    <property type="entry name" value="TYPE I RESTRICTION ENZYME HINDI ENDONUCLEASE SUBUNIT"/>
    <property type="match status" value="1"/>
</dbReference>
<proteinExistence type="inferred from homology"/>
<dbReference type="Pfam" id="PF11867">
    <property type="entry name" value="T1RH-like_C"/>
    <property type="match status" value="1"/>
</dbReference>
<dbReference type="InterPro" id="IPR051268">
    <property type="entry name" value="Type-I_R_enzyme_R_subunit"/>
</dbReference>
<keyword evidence="5 10" id="KW-0680">Restriction system</keyword>
<dbReference type="REBASE" id="2952">
    <property type="entry name" value="PhaAI"/>
</dbReference>
<organism evidence="12">
    <name type="scientific">Mannheimia haemolytica</name>
    <name type="common">Pasteurella haemolytica</name>
    <dbReference type="NCBI Taxonomy" id="75985"/>
    <lineage>
        <taxon>Bacteria</taxon>
        <taxon>Pseudomonadati</taxon>
        <taxon>Pseudomonadota</taxon>
        <taxon>Gammaproteobacteria</taxon>
        <taxon>Pasteurellales</taxon>
        <taxon>Pasteurellaceae</taxon>
        <taxon>Mannheimia</taxon>
    </lineage>
</organism>
<evidence type="ECO:0000256" key="9">
    <source>
        <dbReference type="ARBA" id="ARBA00023125"/>
    </source>
</evidence>
<dbReference type="GO" id="GO:0003677">
    <property type="term" value="F:DNA binding"/>
    <property type="evidence" value="ECO:0007669"/>
    <property type="project" value="UniProtKB-KW"/>
</dbReference>
<keyword evidence="4 10" id="KW-0547">Nucleotide-binding</keyword>
<keyword evidence="7 10" id="KW-0378">Hydrolase</keyword>
<keyword evidence="3" id="KW-0540">Nuclease</keyword>
<dbReference type="SUPFAM" id="SSF52540">
    <property type="entry name" value="P-loop containing nucleoside triphosphate hydrolases"/>
    <property type="match status" value="2"/>
</dbReference>
<dbReference type="Pfam" id="PF18766">
    <property type="entry name" value="SWI2_SNF2"/>
    <property type="match status" value="1"/>
</dbReference>
<evidence type="ECO:0000256" key="6">
    <source>
        <dbReference type="ARBA" id="ARBA00022759"/>
    </source>
</evidence>
<dbReference type="GO" id="GO:0009035">
    <property type="term" value="F:type I site-specific deoxyribonuclease activity"/>
    <property type="evidence" value="ECO:0007669"/>
    <property type="project" value="UniProtKB-EC"/>
</dbReference>
<protein>
    <recommendedName>
        <fullName evidence="10">Type I restriction enzyme endonuclease subunit</fullName>
        <shortName evidence="10">R protein</shortName>
        <ecNumber evidence="10">3.1.21.3</ecNumber>
    </recommendedName>
</protein>
<keyword evidence="6" id="KW-0255">Endonuclease</keyword>
<evidence type="ECO:0000256" key="10">
    <source>
        <dbReference type="RuleBase" id="RU364115"/>
    </source>
</evidence>
<comment type="subunit">
    <text evidence="10">The type I restriction/modification system is composed of three polypeptides R, M and S.</text>
</comment>
<evidence type="ECO:0000256" key="7">
    <source>
        <dbReference type="ARBA" id="ARBA00022801"/>
    </source>
</evidence>
<dbReference type="InterPro" id="IPR055180">
    <property type="entry name" value="HsdR_RecA-like_helicase_dom_2"/>
</dbReference>
<dbReference type="AlphaFoldDB" id="P95512"/>
<dbReference type="InterPro" id="IPR014001">
    <property type="entry name" value="Helicase_ATP-bd"/>
</dbReference>
<dbReference type="Pfam" id="PF04313">
    <property type="entry name" value="HSDR_N"/>
    <property type="match status" value="1"/>
</dbReference>
<dbReference type="Gene3D" id="3.90.1570.50">
    <property type="match status" value="1"/>
</dbReference>
<dbReference type="PROSITE" id="PS51192">
    <property type="entry name" value="HELICASE_ATP_BIND_1"/>
    <property type="match status" value="1"/>
</dbReference>
<comment type="similarity">
    <text evidence="2 10">Belongs to the HsdR family.</text>
</comment>
<dbReference type="PIR" id="JC5216">
    <property type="entry name" value="JC5216"/>
</dbReference>
<dbReference type="GO" id="GO:0009307">
    <property type="term" value="P:DNA restriction-modification system"/>
    <property type="evidence" value="ECO:0007669"/>
    <property type="project" value="UniProtKB-KW"/>
</dbReference>
<dbReference type="InterPro" id="IPR021810">
    <property type="entry name" value="T1RH-like_C"/>
</dbReference>
<dbReference type="InterPro" id="IPR027417">
    <property type="entry name" value="P-loop_NTPase"/>
</dbReference>
<dbReference type="Gene3D" id="3.40.50.300">
    <property type="entry name" value="P-loop containing nucleotide triphosphate hydrolases"/>
    <property type="match status" value="2"/>
</dbReference>
<dbReference type="PANTHER" id="PTHR30195">
    <property type="entry name" value="TYPE I SITE-SPECIFIC DEOXYRIBONUCLEASE PROTEIN SUBUNIT M AND R"/>
    <property type="match status" value="1"/>
</dbReference>
<dbReference type="EC" id="3.1.21.3" evidence="10"/>
<dbReference type="SMART" id="SM00487">
    <property type="entry name" value="DEXDc"/>
    <property type="match status" value="1"/>
</dbReference>
<evidence type="ECO:0000256" key="2">
    <source>
        <dbReference type="ARBA" id="ARBA00008598"/>
    </source>
</evidence>
<evidence type="ECO:0000256" key="8">
    <source>
        <dbReference type="ARBA" id="ARBA00022840"/>
    </source>
</evidence>
<evidence type="ECO:0000256" key="4">
    <source>
        <dbReference type="ARBA" id="ARBA00022741"/>
    </source>
</evidence>
<name>P95512_MANHA</name>
<reference evidence="12" key="2">
    <citation type="submission" date="1996-01" db="EMBL/GenBank/DDBJ databases">
        <title>A putative leucine zipper activator of Pasteurella haemolytica leukotoxin and the potential for its modulation by slipped-strand mispairing.</title>
        <authorList>
            <person name="Highlander S.K."/>
            <person name="Garza O."/>
            <person name="Drabik K.A."/>
        </authorList>
    </citation>
    <scope>NUCLEOTIDE SEQUENCE</scope>
    <source>
        <strain evidence="12">PHL101</strain>
    </source>
</reference>